<comment type="catalytic activity">
    <reaction evidence="2">
        <text>4-amino-5-aminomethyl-2-methylpyrimidine + H2O = 4-amino-5-hydroxymethyl-2-methylpyrimidine + NH4(+)</text>
        <dbReference type="Rhea" id="RHEA:31799"/>
        <dbReference type="ChEBI" id="CHEBI:15377"/>
        <dbReference type="ChEBI" id="CHEBI:16892"/>
        <dbReference type="ChEBI" id="CHEBI:28938"/>
        <dbReference type="ChEBI" id="CHEBI:63416"/>
        <dbReference type="EC" id="3.5.99.2"/>
    </reaction>
</comment>
<feature type="region of interest" description="Disordered" evidence="3">
    <location>
        <begin position="1"/>
        <end position="20"/>
    </location>
</feature>
<protein>
    <recommendedName>
        <fullName evidence="2">Aminopyrimidine aminohydrolase</fullName>
        <ecNumber evidence="2">3.5.99.2</ecNumber>
    </recommendedName>
</protein>
<sequence length="241" mass="26577">MTSVMTSPTSTTSDRAPRTTAELREHARAVYDPLVHHEFPLRLATGVLPPERFRFYVTQNLLYLPDYARMLASGAARAQDDATLTSFARSVMNIVDVEIPQNERLRDAVVELAGPVPEAETVKAPATVAYTSWLLALAGSGDAADISAALLPCAWSYGDIARHLQSEVVDHPVYADWIAFFASDDYAAVVDGLRAAFDPELAELTERKRARLADIFVTGCRLERQFWDQGLHGTLWPDQTG</sequence>
<name>A0A939BZZ7_9ACTN</name>
<dbReference type="InterPro" id="IPR027574">
    <property type="entry name" value="Thiaminase_II"/>
</dbReference>
<dbReference type="CDD" id="cd16099">
    <property type="entry name" value="TenA_PqqC-like"/>
    <property type="match status" value="1"/>
</dbReference>
<dbReference type="PANTHER" id="PTHR43198:SF2">
    <property type="entry name" value="SI:CH1073-67J19.1-RELATED"/>
    <property type="match status" value="1"/>
</dbReference>
<feature type="compositionally biased region" description="Low complexity" evidence="3">
    <location>
        <begin position="1"/>
        <end position="13"/>
    </location>
</feature>
<dbReference type="PANTHER" id="PTHR43198">
    <property type="entry name" value="BIFUNCTIONAL TH2 PROTEIN"/>
    <property type="match status" value="1"/>
</dbReference>
<evidence type="ECO:0000313" key="5">
    <source>
        <dbReference type="EMBL" id="MBM9468700.1"/>
    </source>
</evidence>
<organism evidence="5 6">
    <name type="scientific">Nakamurella leprariae</name>
    <dbReference type="NCBI Taxonomy" id="2803911"/>
    <lineage>
        <taxon>Bacteria</taxon>
        <taxon>Bacillati</taxon>
        <taxon>Actinomycetota</taxon>
        <taxon>Actinomycetes</taxon>
        <taxon>Nakamurellales</taxon>
        <taxon>Nakamurellaceae</taxon>
        <taxon>Nakamurella</taxon>
    </lineage>
</organism>
<dbReference type="GO" id="GO:0009228">
    <property type="term" value="P:thiamine biosynthetic process"/>
    <property type="evidence" value="ECO:0007669"/>
    <property type="project" value="UniProtKB-KW"/>
</dbReference>
<dbReference type="GO" id="GO:0050334">
    <property type="term" value="F:thiaminase activity"/>
    <property type="evidence" value="ECO:0007669"/>
    <property type="project" value="UniProtKB-EC"/>
</dbReference>
<dbReference type="AlphaFoldDB" id="A0A939BZZ7"/>
<evidence type="ECO:0000256" key="1">
    <source>
        <dbReference type="ARBA" id="ARBA00004948"/>
    </source>
</evidence>
<proteinExistence type="inferred from homology"/>
<accession>A0A939BZZ7</accession>
<dbReference type="EMBL" id="JAERWK010000020">
    <property type="protein sequence ID" value="MBM9468700.1"/>
    <property type="molecule type" value="Genomic_DNA"/>
</dbReference>
<dbReference type="Proteomes" id="UP000663792">
    <property type="component" value="Unassembled WGS sequence"/>
</dbReference>
<comment type="caution">
    <text evidence="5">The sequence shown here is derived from an EMBL/GenBank/DDBJ whole genome shotgun (WGS) entry which is preliminary data.</text>
</comment>
<dbReference type="EC" id="3.5.99.2" evidence="2"/>
<comment type="similarity">
    <text evidence="2">Belongs to the TenA family.</text>
</comment>
<comment type="catalytic activity">
    <reaction evidence="2">
        <text>thiamine + H2O = 5-(2-hydroxyethyl)-4-methylthiazole + 4-amino-5-hydroxymethyl-2-methylpyrimidine + H(+)</text>
        <dbReference type="Rhea" id="RHEA:17509"/>
        <dbReference type="ChEBI" id="CHEBI:15377"/>
        <dbReference type="ChEBI" id="CHEBI:15378"/>
        <dbReference type="ChEBI" id="CHEBI:16892"/>
        <dbReference type="ChEBI" id="CHEBI:17957"/>
        <dbReference type="ChEBI" id="CHEBI:18385"/>
        <dbReference type="EC" id="3.5.99.2"/>
    </reaction>
</comment>
<dbReference type="Pfam" id="PF03070">
    <property type="entry name" value="TENA_THI-4"/>
    <property type="match status" value="1"/>
</dbReference>
<keyword evidence="2" id="KW-0378">Hydrolase</keyword>
<dbReference type="SUPFAM" id="SSF48613">
    <property type="entry name" value="Heme oxygenase-like"/>
    <property type="match status" value="1"/>
</dbReference>
<evidence type="ECO:0000256" key="2">
    <source>
        <dbReference type="RuleBase" id="RU363093"/>
    </source>
</evidence>
<reference evidence="5" key="1">
    <citation type="submission" date="2021-01" db="EMBL/GenBank/DDBJ databases">
        <title>YIM 132084 draft genome.</title>
        <authorList>
            <person name="An D."/>
        </authorList>
    </citation>
    <scope>NUCLEOTIDE SEQUENCE</scope>
    <source>
        <strain evidence="5">YIM 132084</strain>
    </source>
</reference>
<evidence type="ECO:0000259" key="4">
    <source>
        <dbReference type="Pfam" id="PF03070"/>
    </source>
</evidence>
<keyword evidence="2" id="KW-0784">Thiamine biosynthesis</keyword>
<dbReference type="InterPro" id="IPR016084">
    <property type="entry name" value="Haem_Oase-like_multi-hlx"/>
</dbReference>
<evidence type="ECO:0000256" key="3">
    <source>
        <dbReference type="SAM" id="MobiDB-lite"/>
    </source>
</evidence>
<gene>
    <name evidence="5" type="primary">tenA</name>
    <name evidence="5" type="ORF">JL106_15565</name>
</gene>
<dbReference type="InterPro" id="IPR004305">
    <property type="entry name" value="Thiaminase-2/PQQC"/>
</dbReference>
<dbReference type="NCBIfam" id="TIGR04306">
    <property type="entry name" value="salvage_TenA"/>
    <property type="match status" value="1"/>
</dbReference>
<dbReference type="Gene3D" id="1.20.910.10">
    <property type="entry name" value="Heme oxygenase-like"/>
    <property type="match status" value="1"/>
</dbReference>
<keyword evidence="6" id="KW-1185">Reference proteome</keyword>
<dbReference type="GO" id="GO:0005829">
    <property type="term" value="C:cytosol"/>
    <property type="evidence" value="ECO:0007669"/>
    <property type="project" value="TreeGrafter"/>
</dbReference>
<evidence type="ECO:0000313" key="6">
    <source>
        <dbReference type="Proteomes" id="UP000663792"/>
    </source>
</evidence>
<comment type="pathway">
    <text evidence="1 2">Cofactor biosynthesis; thiamine diphosphate biosynthesis.</text>
</comment>
<feature type="domain" description="Thiaminase-2/PQQC" evidence="4">
    <location>
        <begin position="27"/>
        <end position="230"/>
    </location>
</feature>
<comment type="function">
    <text evidence="2">Catalyzes an amino-pyrimidine hydrolysis reaction at the C5' of the pyrimidine moiety of thiamine compounds, a reaction that is part of a thiamine salvage pathway.</text>
</comment>
<dbReference type="InterPro" id="IPR050967">
    <property type="entry name" value="Thiamine_Salvage_TenA"/>
</dbReference>